<dbReference type="Gene3D" id="2.40.170.20">
    <property type="entry name" value="TonB-dependent receptor, beta-barrel domain"/>
    <property type="match status" value="1"/>
</dbReference>
<name>A0A382XUF4_9ZZZZ</name>
<proteinExistence type="predicted"/>
<feature type="non-terminal residue" evidence="4">
    <location>
        <position position="1"/>
    </location>
</feature>
<comment type="subcellular location">
    <subcellularLocation>
        <location evidence="1">Cell outer membrane</location>
    </subcellularLocation>
</comment>
<evidence type="ECO:0008006" key="5">
    <source>
        <dbReference type="Google" id="ProtNLM"/>
    </source>
</evidence>
<keyword evidence="2" id="KW-0472">Membrane</keyword>
<keyword evidence="3" id="KW-0998">Cell outer membrane</keyword>
<dbReference type="SUPFAM" id="SSF56935">
    <property type="entry name" value="Porins"/>
    <property type="match status" value="1"/>
</dbReference>
<dbReference type="GO" id="GO:0009279">
    <property type="term" value="C:cell outer membrane"/>
    <property type="evidence" value="ECO:0007669"/>
    <property type="project" value="UniProtKB-SubCell"/>
</dbReference>
<evidence type="ECO:0000256" key="3">
    <source>
        <dbReference type="ARBA" id="ARBA00023237"/>
    </source>
</evidence>
<organism evidence="4">
    <name type="scientific">marine metagenome</name>
    <dbReference type="NCBI Taxonomy" id="408172"/>
    <lineage>
        <taxon>unclassified sequences</taxon>
        <taxon>metagenomes</taxon>
        <taxon>ecological metagenomes</taxon>
    </lineage>
</organism>
<evidence type="ECO:0000256" key="2">
    <source>
        <dbReference type="ARBA" id="ARBA00023136"/>
    </source>
</evidence>
<protein>
    <recommendedName>
        <fullName evidence="5">TonB-dependent receptor-like beta-barrel domain-containing protein</fullName>
    </recommendedName>
</protein>
<sequence>GAELMTLNRERAYDPTYDPMKIDGDAGKLLMYNWKYAMGQFPRSEENAVQFGLNLDYTFSASSYLSVHVDNLTREQEDGAKDADGKFVDFSSNKKATKNSTYSSGAGPNHTMTWGVLAGVDSTFSTIFDPTDPNADANGFVSTFTGLDTSQGLAWFDSENVYGHYFKHKETATNMEFTYVNQINARHQIKAGLDYTMYNLRRDGVDVWYGRTVGTEEHADILQNQDIPDVKPTEMAVYAQDRMEFDDMVVNVGIRYDMFDPAVADGKF</sequence>
<dbReference type="AlphaFoldDB" id="A0A382XUF4"/>
<feature type="non-terminal residue" evidence="4">
    <location>
        <position position="268"/>
    </location>
</feature>
<evidence type="ECO:0000313" key="4">
    <source>
        <dbReference type="EMBL" id="SVD74656.1"/>
    </source>
</evidence>
<dbReference type="EMBL" id="UINC01170553">
    <property type="protein sequence ID" value="SVD74656.1"/>
    <property type="molecule type" value="Genomic_DNA"/>
</dbReference>
<gene>
    <name evidence="4" type="ORF">METZ01_LOCUS427510</name>
</gene>
<evidence type="ECO:0000256" key="1">
    <source>
        <dbReference type="ARBA" id="ARBA00004442"/>
    </source>
</evidence>
<reference evidence="4" key="1">
    <citation type="submission" date="2018-05" db="EMBL/GenBank/DDBJ databases">
        <authorList>
            <person name="Lanie J.A."/>
            <person name="Ng W.-L."/>
            <person name="Kazmierczak K.M."/>
            <person name="Andrzejewski T.M."/>
            <person name="Davidsen T.M."/>
            <person name="Wayne K.J."/>
            <person name="Tettelin H."/>
            <person name="Glass J.I."/>
            <person name="Rusch D."/>
            <person name="Podicherti R."/>
            <person name="Tsui H.-C.T."/>
            <person name="Winkler M.E."/>
        </authorList>
    </citation>
    <scope>NUCLEOTIDE SEQUENCE</scope>
</reference>
<dbReference type="InterPro" id="IPR036942">
    <property type="entry name" value="Beta-barrel_TonB_sf"/>
</dbReference>
<accession>A0A382XUF4</accession>